<feature type="binding site" evidence="6">
    <location>
        <position position="374"/>
    </location>
    <ligand>
        <name>S-adenosyl-L-methionine</name>
        <dbReference type="ChEBI" id="CHEBI:59789"/>
    </ligand>
</feature>
<keyword evidence="1" id="KW-0408">Iron</keyword>
<evidence type="ECO:0000259" key="8">
    <source>
        <dbReference type="PROSITE" id="PS50926"/>
    </source>
</evidence>
<dbReference type="InterPro" id="IPR030390">
    <property type="entry name" value="MeTrfase_TrmA_AS"/>
</dbReference>
<feature type="binding site" evidence="6">
    <location>
        <position position="276"/>
    </location>
    <ligand>
        <name>S-adenosyl-L-methionine</name>
        <dbReference type="ChEBI" id="CHEBI:59789"/>
    </ligand>
</feature>
<evidence type="ECO:0000256" key="6">
    <source>
        <dbReference type="PROSITE-ProRule" id="PRU01024"/>
    </source>
</evidence>
<dbReference type="KEGG" id="smaa:IT774_13825"/>
<dbReference type="PANTHER" id="PTHR11061">
    <property type="entry name" value="RNA M5U METHYLTRANSFERASE"/>
    <property type="match status" value="1"/>
</dbReference>
<dbReference type="GO" id="GO:0070475">
    <property type="term" value="P:rRNA base methylation"/>
    <property type="evidence" value="ECO:0007669"/>
    <property type="project" value="TreeGrafter"/>
</dbReference>
<dbReference type="Pfam" id="PF05958">
    <property type="entry name" value="tRNA_U5-meth_tr"/>
    <property type="match status" value="1"/>
</dbReference>
<feature type="binding site" evidence="6">
    <location>
        <position position="326"/>
    </location>
    <ligand>
        <name>S-adenosyl-L-methionine</name>
        <dbReference type="ChEBI" id="CHEBI:59789"/>
    </ligand>
</feature>
<dbReference type="PANTHER" id="PTHR11061:SF49">
    <property type="entry name" value="23S RRNA (URACIL(1939)-C(5))-METHYLTRANSFERASE RLMD"/>
    <property type="match status" value="1"/>
</dbReference>
<dbReference type="CDD" id="cd02440">
    <property type="entry name" value="AdoMet_MTases"/>
    <property type="match status" value="1"/>
</dbReference>
<evidence type="ECO:0000256" key="2">
    <source>
        <dbReference type="ARBA" id="ARBA00022603"/>
    </source>
</evidence>
<dbReference type="PROSITE" id="PS50926">
    <property type="entry name" value="TRAM"/>
    <property type="match status" value="1"/>
</dbReference>
<dbReference type="PROSITE" id="PS01230">
    <property type="entry name" value="TRMA_1"/>
    <property type="match status" value="1"/>
</dbReference>
<dbReference type="GO" id="GO:0070041">
    <property type="term" value="F:rRNA (uridine-C5-)-methyltransferase activity"/>
    <property type="evidence" value="ECO:0007669"/>
    <property type="project" value="TreeGrafter"/>
</dbReference>
<feature type="active site" description="Nucleophile" evidence="6">
    <location>
        <position position="400"/>
    </location>
</feature>
<organism evidence="9 10">
    <name type="scientific">Salinimonas marina</name>
    <dbReference type="NCBI Taxonomy" id="2785918"/>
    <lineage>
        <taxon>Bacteria</taxon>
        <taxon>Pseudomonadati</taxon>
        <taxon>Pseudomonadota</taxon>
        <taxon>Gammaproteobacteria</taxon>
        <taxon>Alteromonadales</taxon>
        <taxon>Alteromonadaceae</taxon>
        <taxon>Alteromonas/Salinimonas group</taxon>
        <taxon>Salinimonas</taxon>
    </lineage>
</organism>
<protein>
    <submittedName>
        <fullName evidence="9">23S rRNA (Uracil(1939)-C(5))-methyltransferase RlmD</fullName>
        <ecNumber evidence="9">2.1.1.190</ecNumber>
    </submittedName>
</protein>
<evidence type="ECO:0000256" key="3">
    <source>
        <dbReference type="ARBA" id="ARBA00022679"/>
    </source>
</evidence>
<feature type="binding site" evidence="6">
    <location>
        <position position="305"/>
    </location>
    <ligand>
        <name>S-adenosyl-L-methionine</name>
        <dbReference type="ChEBI" id="CHEBI:59789"/>
    </ligand>
</feature>
<dbReference type="InterPro" id="IPR010280">
    <property type="entry name" value="U5_MeTrfase_fam"/>
</dbReference>
<name>A0A7S9DWK5_9ALTE</name>
<dbReference type="GO" id="GO:0051539">
    <property type="term" value="F:4 iron, 4 sulfur cluster binding"/>
    <property type="evidence" value="ECO:0007669"/>
    <property type="project" value="UniProtKB-KW"/>
</dbReference>
<feature type="domain" description="TRAM" evidence="8">
    <location>
        <begin position="10"/>
        <end position="71"/>
    </location>
</feature>
<dbReference type="Gene3D" id="3.40.50.150">
    <property type="entry name" value="Vaccinia Virus protein VP39"/>
    <property type="match status" value="1"/>
</dbReference>
<keyword evidence="4 6" id="KW-0949">S-adenosyl-L-methionine</keyword>
<sequence length="451" mass="49673">MVSFYKPEKKSSNNKPKVLKDIRIDSLDMQGNGVCRSQQPVLFVEGALAGETVNVRITHAQKQTARAITTKVVTPSDKRQQPFCEVYQQCGGCQLQHVDADSALTERQQAMSDYWTRQFGLQDLPWQPALTGPRPQYRRKARLAIDGRTPGAVKLGYRRQGSNAVVDIPDCPILVPSLQALIVPLKTLLNQHPNSRHLGHIQVLAGDNIAQISVKTSRDLSEAMHQDLAAFGEQHQCNVVLEDQHNKQHPLHHKATLVCHTEDNLQLTPAPEDFVQVNATVNQKMIAQAMAWLAPQPGEVIADWFAGLGNFALSLAQRGARVHAVEGVAAMVAKGQANAQAQGIDSIQWQHQDLSDPKVVEAALTADFDKVILDPSREGAQAVCEALARHPVSKVVYVSCNPSSFTRDLRLLLAAGYQVEKIGLVEMFPYTRHLEVMALLSFPRNVTVKAS</sequence>
<dbReference type="InterPro" id="IPR002792">
    <property type="entry name" value="TRAM_dom"/>
</dbReference>
<dbReference type="InterPro" id="IPR029063">
    <property type="entry name" value="SAM-dependent_MTases_sf"/>
</dbReference>
<keyword evidence="2 6" id="KW-0489">Methyltransferase</keyword>
<dbReference type="SUPFAM" id="SSF53335">
    <property type="entry name" value="S-adenosyl-L-methionine-dependent methyltransferases"/>
    <property type="match status" value="1"/>
</dbReference>
<reference evidence="9 10" key="1">
    <citation type="submission" date="2020-11" db="EMBL/GenBank/DDBJ databases">
        <title>Complete genome sequence for Salinimonas sp. strain G2-b.</title>
        <authorList>
            <person name="Park S.-J."/>
        </authorList>
    </citation>
    <scope>NUCLEOTIDE SEQUENCE [LARGE SCALE GENOMIC DNA]</scope>
    <source>
        <strain evidence="9 10">G2-b</strain>
    </source>
</reference>
<dbReference type="Gene3D" id="2.40.50.1070">
    <property type="match status" value="1"/>
</dbReference>
<dbReference type="SUPFAM" id="SSF50249">
    <property type="entry name" value="Nucleic acid-binding proteins"/>
    <property type="match status" value="1"/>
</dbReference>
<dbReference type="RefSeq" id="WP_195810281.1">
    <property type="nucleotide sequence ID" value="NZ_CP064795.1"/>
</dbReference>
<dbReference type="AlphaFoldDB" id="A0A7S9DWK5"/>
<dbReference type="InterPro" id="IPR012340">
    <property type="entry name" value="NA-bd_OB-fold"/>
</dbReference>
<evidence type="ECO:0000256" key="7">
    <source>
        <dbReference type="PROSITE-ProRule" id="PRU10015"/>
    </source>
</evidence>
<keyword evidence="5" id="KW-0411">Iron-sulfur</keyword>
<comment type="similarity">
    <text evidence="6">Belongs to the class I-like SAM-binding methyltransferase superfamily. RNA M5U methyltransferase family.</text>
</comment>
<dbReference type="EC" id="2.1.1.190" evidence="9"/>
<evidence type="ECO:0000256" key="4">
    <source>
        <dbReference type="ARBA" id="ARBA00022691"/>
    </source>
</evidence>
<dbReference type="Gene3D" id="2.40.50.140">
    <property type="entry name" value="Nucleic acid-binding proteins"/>
    <property type="match status" value="1"/>
</dbReference>
<accession>A0A7S9DWK5</accession>
<dbReference type="PROSITE" id="PS51687">
    <property type="entry name" value="SAM_MT_RNA_M5U"/>
    <property type="match status" value="1"/>
</dbReference>
<keyword evidence="10" id="KW-1185">Reference proteome</keyword>
<feature type="active site" evidence="7">
    <location>
        <position position="400"/>
    </location>
</feature>
<keyword evidence="3 6" id="KW-0808">Transferase</keyword>
<evidence type="ECO:0000256" key="1">
    <source>
        <dbReference type="ARBA" id="ARBA00022485"/>
    </source>
</evidence>
<dbReference type="EMBL" id="CP064795">
    <property type="protein sequence ID" value="QPG05190.1"/>
    <property type="molecule type" value="Genomic_DNA"/>
</dbReference>
<dbReference type="NCBIfam" id="TIGR00479">
    <property type="entry name" value="rumA"/>
    <property type="match status" value="1"/>
</dbReference>
<evidence type="ECO:0000313" key="10">
    <source>
        <dbReference type="Proteomes" id="UP000595095"/>
    </source>
</evidence>
<evidence type="ECO:0000256" key="5">
    <source>
        <dbReference type="ARBA" id="ARBA00023014"/>
    </source>
</evidence>
<keyword evidence="1" id="KW-0479">Metal-binding</keyword>
<dbReference type="Proteomes" id="UP000595095">
    <property type="component" value="Chromosome"/>
</dbReference>
<evidence type="ECO:0000313" key="9">
    <source>
        <dbReference type="EMBL" id="QPG05190.1"/>
    </source>
</evidence>
<gene>
    <name evidence="9" type="primary">rlmD</name>
    <name evidence="9" type="ORF">IT774_13825</name>
</gene>
<dbReference type="Pfam" id="PF01938">
    <property type="entry name" value="TRAM"/>
    <property type="match status" value="1"/>
</dbReference>
<proteinExistence type="inferred from homology"/>
<keyword evidence="1" id="KW-0004">4Fe-4S</keyword>